<reference evidence="3" key="1">
    <citation type="submission" date="2016-10" db="EMBL/GenBank/DDBJ databases">
        <authorList>
            <person name="Varghese N."/>
            <person name="Submissions S."/>
        </authorList>
    </citation>
    <scope>NUCLEOTIDE SEQUENCE [LARGE SCALE GENOMIC DNA]</scope>
    <source>
        <strain evidence="3">DSM 16858</strain>
    </source>
</reference>
<sequence length="336" mass="37559">MQQEPHPPLSTQELSESPTPAIQPSGELEAYTFLEGQLEHAYTQSNVRGTWDLLIPGAYMEFTEATNLLFYDRAAGLADIYLPEGPQGELQLLKRHTGWRRGWDLILADHFLEVSKGDSLLFYDREAGLGELHAMDGEGGVFRVARFTDWRRTWDAIVPVMPLDVPPGAGQVFTSLLFYDKAAGQGEFYATDGQGHLSRVARHSGWRRTWDLIVPFTQSTRDANRTVLVFYDRSAGQGELYAVDGHGGIARLSKHTGWRQSWDLIIPCRISGSSSNGLLFYDRSAGQGELYAVDGQGALTRVARYTDWRRTWDAIVFGTLAGPGPLLDPSLLFYER</sequence>
<dbReference type="Proteomes" id="UP000199181">
    <property type="component" value="Unassembled WGS sequence"/>
</dbReference>
<dbReference type="EMBL" id="FOIJ01000020">
    <property type="protein sequence ID" value="SEU35192.1"/>
    <property type="molecule type" value="Genomic_DNA"/>
</dbReference>
<feature type="region of interest" description="Disordered" evidence="1">
    <location>
        <begin position="1"/>
        <end position="22"/>
    </location>
</feature>
<evidence type="ECO:0000256" key="1">
    <source>
        <dbReference type="SAM" id="MobiDB-lite"/>
    </source>
</evidence>
<accession>A0A1I0L7K0</accession>
<name>A0A1I0L7K0_9BACT</name>
<keyword evidence="3" id="KW-1185">Reference proteome</keyword>
<feature type="compositionally biased region" description="Polar residues" evidence="1">
    <location>
        <begin position="9"/>
        <end position="22"/>
    </location>
</feature>
<organism evidence="2 3">
    <name type="scientific">Stigmatella erecta</name>
    <dbReference type="NCBI Taxonomy" id="83460"/>
    <lineage>
        <taxon>Bacteria</taxon>
        <taxon>Pseudomonadati</taxon>
        <taxon>Myxococcota</taxon>
        <taxon>Myxococcia</taxon>
        <taxon>Myxococcales</taxon>
        <taxon>Cystobacterineae</taxon>
        <taxon>Archangiaceae</taxon>
        <taxon>Stigmatella</taxon>
    </lineage>
</organism>
<dbReference type="RefSeq" id="WP_143076215.1">
    <property type="nucleotide sequence ID" value="NZ_FOIJ01000020.1"/>
</dbReference>
<evidence type="ECO:0000313" key="3">
    <source>
        <dbReference type="Proteomes" id="UP000199181"/>
    </source>
</evidence>
<protein>
    <submittedName>
        <fullName evidence="2">Uncharacterized protein</fullName>
    </submittedName>
</protein>
<evidence type="ECO:0000313" key="2">
    <source>
        <dbReference type="EMBL" id="SEU35192.1"/>
    </source>
</evidence>
<dbReference type="AlphaFoldDB" id="A0A1I0L7K0"/>
<gene>
    <name evidence="2" type="ORF">SAMN05443639_12016</name>
</gene>
<proteinExistence type="predicted"/>